<dbReference type="PANTHER" id="PTHR24109">
    <property type="entry name" value="LEUCINE-RICH REPEAT-CONTAINING PROTEIN 31"/>
    <property type="match status" value="1"/>
</dbReference>
<dbReference type="Pfam" id="PF05729">
    <property type="entry name" value="NACHT"/>
    <property type="match status" value="1"/>
</dbReference>
<sequence length="1817" mass="210557">MESLELLSLNFYKSILKTNVGKYISFQEFCSKLYDLKLTTRIELNDLHSQFDNYGESAFNYLIQILTDSTIDNFCNNLKENDKKSIKEFANKLKTSKILWKLLIDDVKCLRRKDLCEIRPLLFEEIKPIRLSDVTATIKLITTKDKSTLENCCEWNGNGVDYSNFYGIFDKFNKILIEGGEGIGKTIHVRHLIYCWANDVWEKHTDKLIIRLSLRNLTNQQDIFDAIIQQNFQQISYIDKRLVQLFFHENNSKVLLFLDGIDEINNSYGIDDLTNGTSNRELSTVVNSRKWKINDLINNPNPELSTIVWSRKWKLEEIQESFDIVFELESFNDKELKYFYEKSIIGCSERIQYFLQVLNNQKWFIKDFCRIPLYSLIVYIVWQYNKCEFKENRFEYYTEIMRIIQERDGLDKRNTMPIIHKLHKLAFSHLKTNQSTINIADDHQLKEIIVTLGNILQLDDQNNVQFYHHSFQEFFTAKYIIAQYPINFSGRVKSISKTWKQFEKNMKEFLMAVKRIQFFNTMNFIKQGNIDIFEKIILKFDIIPTLYESKYLVKEHLGKRRYHNYELKLNDTNEGHSSSTILAVLLHRIGSNLTNMTIAINSVSFKSILHILSKHSPNLKDLSLICGERIELFYQSESFLEVFLTLISSTNVERIQWKKHIFNISSHSRNRNETNSTIQRFIEEFEISNDPNCKDVFDIQTANGSVFLKSYQDKSKHFLRIVDRNYMNFLSKLNDTETLILENKIIPYYIYLDFHDMLEERKKREQIKSIIILNTIVRNRDNSTFINYNSHYKSNASNIPNGVIESKHVGKFVLLNSNVNCSNREGKYEFLARTKRKALKLINSSSINDNTGSSNSFETNLVIVEESMKYRNDCRLNLCKKDDLFKRRRMVGNCFHSIKPFKYFMKKNIKELQVININFQYMPTTKLDRDVWKLNSTIEVLDFSYSTFTNQTFYSIFSALKEHCRRIIHINLSNCELTETQGKILSDLLTKLSTIKVINLASNKLLKGSFDKIIPSLKLSDQKIQEINFSDCNLTTDQGELISAILLNCFSLKSLNLSSNRKLKESLYSIIRSIKRSNPRIEYLNFSNCNLQGNHGILLAEVFEYSKSIEKFYLATNPDMKRGQGALLSSLKGCSSLKVLHLSTCNLNAEHGLLLAELFSICPLLEDICLKNNDEIEKGFDDILTSLQQLRCLKKFNFTNCRLNDKHGKLLGDLVKRFNFKLEKVNLNGNISITTGFDNILSSLKESTTLREINLSNCGLNVCQGEILSKIVSNCSHLSKLYLKNNQNIEQNFYSIIKSLRSSNHLKEIDFSGCDLNDKCGLLLAEIFRNCCTLEKVYLKCNHRLESSFDKIISSLKRSSKSLRVIDLSGCGLNERSGSIIAELFKSCCSLEGIHLKYNQDMKASLNKIIQSFQTTLILNEIDLSGCNLNEKQGESLAQVLQINRSLEKLYLRYCKNIGLGFYPIFCSLDTITTLKELELSGCGLNAAHGKLLAKVLRRCSCLERICLKFNKGLCSSFDTIIESLQRLKYLKDVDFSGCELNEYHGKLLVGLLRNCPLLRRIGLDYNKTIKGEIDNILVAMKRSWIIDQIDLSGCGLKAKQGEILEELFINSYSFQRIYLKYNGGVQSGFDRIISSLKLLPYLKDLDLSFCELNKKQGKLLAESFQKCLLLERIYLKNNFGMEESITSIIRSLEKLRNLKELDLSRCKLNEEQGVILGKVFKDCPLLEKVLLNSNMDINAGFNSLIPALELLHNLREIDLGCCRLTIEQGMLLAKVFKDFASLERINLKRNFVDLRTKIDVVISLYYNLSDSVQLEL</sequence>
<gene>
    <name evidence="4" type="ORF">DGYR_LOCUS10123</name>
</gene>
<evidence type="ECO:0000259" key="3">
    <source>
        <dbReference type="PROSITE" id="PS50837"/>
    </source>
</evidence>
<dbReference type="SUPFAM" id="SSF52540">
    <property type="entry name" value="P-loop containing nucleoside triphosphate hydrolases"/>
    <property type="match status" value="1"/>
</dbReference>
<dbReference type="Gene3D" id="3.40.50.300">
    <property type="entry name" value="P-loop containing nucleotide triphosphate hydrolases"/>
    <property type="match status" value="1"/>
</dbReference>
<proteinExistence type="predicted"/>
<dbReference type="PANTHER" id="PTHR24109:SF3">
    <property type="entry name" value="LEUCINE-RICH REPEAT-CONTAINING PROTEIN 31"/>
    <property type="match status" value="1"/>
</dbReference>
<accession>A0A7I8W3N0</accession>
<evidence type="ECO:0000313" key="5">
    <source>
        <dbReference type="Proteomes" id="UP000549394"/>
    </source>
</evidence>
<keyword evidence="1" id="KW-0547">Nucleotide-binding</keyword>
<dbReference type="InterPro" id="IPR027417">
    <property type="entry name" value="P-loop_NTPase"/>
</dbReference>
<dbReference type="PROSITE" id="PS50837">
    <property type="entry name" value="NACHT"/>
    <property type="match status" value="1"/>
</dbReference>
<dbReference type="SUPFAM" id="SSF52047">
    <property type="entry name" value="RNI-like"/>
    <property type="match status" value="3"/>
</dbReference>
<keyword evidence="5" id="KW-1185">Reference proteome</keyword>
<reference evidence="4 5" key="1">
    <citation type="submission" date="2020-08" db="EMBL/GenBank/DDBJ databases">
        <authorList>
            <person name="Hejnol A."/>
        </authorList>
    </citation>
    <scope>NUCLEOTIDE SEQUENCE [LARGE SCALE GENOMIC DNA]</scope>
</reference>
<evidence type="ECO:0000313" key="4">
    <source>
        <dbReference type="EMBL" id="CAD5122296.1"/>
    </source>
</evidence>
<comment type="caution">
    <text evidence="4">The sequence shown here is derived from an EMBL/GenBank/DDBJ whole genome shotgun (WGS) entry which is preliminary data.</text>
</comment>
<dbReference type="InterPro" id="IPR032675">
    <property type="entry name" value="LRR_dom_sf"/>
</dbReference>
<dbReference type="OrthoDB" id="120976at2759"/>
<dbReference type="EMBL" id="CAJFCJ010000016">
    <property type="protein sequence ID" value="CAD5122296.1"/>
    <property type="molecule type" value="Genomic_DNA"/>
</dbReference>
<keyword evidence="2" id="KW-0067">ATP-binding</keyword>
<dbReference type="InterPro" id="IPR042419">
    <property type="entry name" value="LRC31"/>
</dbReference>
<dbReference type="Proteomes" id="UP000549394">
    <property type="component" value="Unassembled WGS sequence"/>
</dbReference>
<feature type="domain" description="NACHT" evidence="3">
    <location>
        <begin position="173"/>
        <end position="264"/>
    </location>
</feature>
<name>A0A7I8W3N0_9ANNE</name>
<dbReference type="SMART" id="SM00368">
    <property type="entry name" value="LRR_RI"/>
    <property type="match status" value="10"/>
</dbReference>
<dbReference type="GO" id="GO:0005524">
    <property type="term" value="F:ATP binding"/>
    <property type="evidence" value="ECO:0007669"/>
    <property type="project" value="UniProtKB-KW"/>
</dbReference>
<protein>
    <recommendedName>
        <fullName evidence="3">NACHT domain-containing protein</fullName>
    </recommendedName>
</protein>
<dbReference type="InterPro" id="IPR007111">
    <property type="entry name" value="NACHT_NTPase"/>
</dbReference>
<dbReference type="Gene3D" id="3.80.10.10">
    <property type="entry name" value="Ribonuclease Inhibitor"/>
    <property type="match status" value="5"/>
</dbReference>
<evidence type="ECO:0000256" key="1">
    <source>
        <dbReference type="ARBA" id="ARBA00022741"/>
    </source>
</evidence>
<evidence type="ECO:0000256" key="2">
    <source>
        <dbReference type="ARBA" id="ARBA00022840"/>
    </source>
</evidence>
<organism evidence="4 5">
    <name type="scientific">Dimorphilus gyrociliatus</name>
    <dbReference type="NCBI Taxonomy" id="2664684"/>
    <lineage>
        <taxon>Eukaryota</taxon>
        <taxon>Metazoa</taxon>
        <taxon>Spiralia</taxon>
        <taxon>Lophotrochozoa</taxon>
        <taxon>Annelida</taxon>
        <taxon>Polychaeta</taxon>
        <taxon>Polychaeta incertae sedis</taxon>
        <taxon>Dinophilidae</taxon>
        <taxon>Dimorphilus</taxon>
    </lineage>
</organism>